<dbReference type="InterPro" id="IPR010985">
    <property type="entry name" value="Ribbon_hlx_hlx"/>
</dbReference>
<proteinExistence type="predicted"/>
<gene>
    <name evidence="1" type="ORF">NIES2119_12950</name>
</gene>
<reference evidence="1 2" key="1">
    <citation type="submission" date="2016-11" db="EMBL/GenBank/DDBJ databases">
        <title>Draft Genome Sequences of Nine Cyanobacterial Strains from Diverse Habitats.</title>
        <authorList>
            <person name="Zhu T."/>
            <person name="Hou S."/>
            <person name="Lu X."/>
            <person name="Hess W.R."/>
        </authorList>
    </citation>
    <scope>NUCLEOTIDE SEQUENCE [LARGE SCALE GENOMIC DNA]</scope>
    <source>
        <strain evidence="1 2">IAM M-71</strain>
    </source>
</reference>
<organism evidence="1 2">
    <name type="scientific">[Phormidium ambiguum] IAM M-71</name>
    <dbReference type="NCBI Taxonomy" id="454136"/>
    <lineage>
        <taxon>Bacteria</taxon>
        <taxon>Bacillati</taxon>
        <taxon>Cyanobacteriota</taxon>
        <taxon>Cyanophyceae</taxon>
        <taxon>Oscillatoriophycideae</taxon>
        <taxon>Aerosakkonematales</taxon>
        <taxon>Aerosakkonemataceae</taxon>
        <taxon>Floridanema</taxon>
    </lineage>
</organism>
<accession>A0A1U7IKE5</accession>
<dbReference type="SUPFAM" id="SSF47598">
    <property type="entry name" value="Ribbon-helix-helix"/>
    <property type="match status" value="1"/>
</dbReference>
<dbReference type="GO" id="GO:0006355">
    <property type="term" value="P:regulation of DNA-templated transcription"/>
    <property type="evidence" value="ECO:0007669"/>
    <property type="project" value="InterPro"/>
</dbReference>
<comment type="caution">
    <text evidence="1">The sequence shown here is derived from an EMBL/GenBank/DDBJ whole genome shotgun (WGS) entry which is preliminary data.</text>
</comment>
<evidence type="ECO:0000313" key="1">
    <source>
        <dbReference type="EMBL" id="OKH37608.1"/>
    </source>
</evidence>
<dbReference type="Proteomes" id="UP000185860">
    <property type="component" value="Unassembled WGS sequence"/>
</dbReference>
<dbReference type="STRING" id="454136.NIES2119_12950"/>
<dbReference type="EMBL" id="MRCE01000011">
    <property type="protein sequence ID" value="OKH37608.1"/>
    <property type="molecule type" value="Genomic_DNA"/>
</dbReference>
<dbReference type="AlphaFoldDB" id="A0A1U7IKE5"/>
<sequence length="81" mass="9001">MSSLYVQLPDSLYRSLQELAERDGISVDQFVALAVAEKISALTTESYLQERAKRGNRSNYEAVLAKVPDVEPESNDKLPSV</sequence>
<name>A0A1U7IKE5_9CYAN</name>
<protein>
    <submittedName>
        <fullName evidence="1">CopG family transcriptional regulator</fullName>
    </submittedName>
</protein>
<dbReference type="RefSeq" id="WP_073593897.1">
    <property type="nucleotide sequence ID" value="NZ_MRCE01000011.1"/>
</dbReference>
<dbReference type="OrthoDB" id="428665at2"/>
<evidence type="ECO:0000313" key="2">
    <source>
        <dbReference type="Proteomes" id="UP000185860"/>
    </source>
</evidence>